<evidence type="ECO:0000313" key="2">
    <source>
        <dbReference type="Proteomes" id="UP000306196"/>
    </source>
</evidence>
<keyword evidence="2" id="KW-1185">Reference proteome</keyword>
<name>A0A5R8KGC8_9BACT</name>
<dbReference type="RefSeq" id="WP_138085576.1">
    <property type="nucleotide sequence ID" value="NZ_VAUV01000005.1"/>
</dbReference>
<dbReference type="EMBL" id="VAUV01000005">
    <property type="protein sequence ID" value="TLD71363.1"/>
    <property type="molecule type" value="Genomic_DNA"/>
</dbReference>
<organism evidence="1 2">
    <name type="scientific">Phragmitibacter flavus</name>
    <dbReference type="NCBI Taxonomy" id="2576071"/>
    <lineage>
        <taxon>Bacteria</taxon>
        <taxon>Pseudomonadati</taxon>
        <taxon>Verrucomicrobiota</taxon>
        <taxon>Verrucomicrobiia</taxon>
        <taxon>Verrucomicrobiales</taxon>
        <taxon>Verrucomicrobiaceae</taxon>
        <taxon>Phragmitibacter</taxon>
    </lineage>
</organism>
<reference evidence="1 2" key="1">
    <citation type="submission" date="2019-05" db="EMBL/GenBank/DDBJ databases">
        <title>Verrucobacter flavum gen. nov., sp. nov. a new member of the family Verrucomicrobiaceae.</title>
        <authorList>
            <person name="Szuroczki S."/>
            <person name="Abbaszade G."/>
            <person name="Szabo A."/>
            <person name="Felfoldi T."/>
            <person name="Schumann P."/>
            <person name="Boka K."/>
            <person name="Keki Z."/>
            <person name="Toumi M."/>
            <person name="Toth E."/>
        </authorList>
    </citation>
    <scope>NUCLEOTIDE SEQUENCE [LARGE SCALE GENOMIC DNA]</scope>
    <source>
        <strain evidence="1 2">MG-N-17</strain>
    </source>
</reference>
<dbReference type="AlphaFoldDB" id="A0A5R8KGC8"/>
<gene>
    <name evidence="1" type="ORF">FEM03_07480</name>
</gene>
<protein>
    <submittedName>
        <fullName evidence="1">Uncharacterized protein</fullName>
    </submittedName>
</protein>
<accession>A0A5R8KGC8</accession>
<evidence type="ECO:0000313" key="1">
    <source>
        <dbReference type="EMBL" id="TLD71363.1"/>
    </source>
</evidence>
<comment type="caution">
    <text evidence="1">The sequence shown here is derived from an EMBL/GenBank/DDBJ whole genome shotgun (WGS) entry which is preliminary data.</text>
</comment>
<sequence>MVDNNSKRTASDVLRDLSEFFTGPLPDVEKLSAAEIDAFLRKRSIDSKKSFLAVQDLIDEEIASAELRVAKEERKARLREVEAVTPAREGIRQSIGSLLATLNPSVQTAYWSKFESLPDADLESLYEDIVLLKKRTEERDQSGNA</sequence>
<proteinExistence type="predicted"/>
<dbReference type="Proteomes" id="UP000306196">
    <property type="component" value="Unassembled WGS sequence"/>
</dbReference>